<dbReference type="GeneID" id="77848144"/>
<keyword evidence="3" id="KW-1185">Reference proteome</keyword>
<dbReference type="Proteomes" id="UP000006044">
    <property type="component" value="Unassembled WGS sequence"/>
</dbReference>
<proteinExistence type="predicted"/>
<feature type="chain" id="PRO_5003840712" description="Carbohydrate metabolism domain-containing protein" evidence="1">
    <location>
        <begin position="21"/>
        <end position="334"/>
    </location>
</feature>
<evidence type="ECO:0000256" key="1">
    <source>
        <dbReference type="SAM" id="SignalP"/>
    </source>
</evidence>
<dbReference type="OrthoDB" id="1098268at2"/>
<evidence type="ECO:0000313" key="3">
    <source>
        <dbReference type="Proteomes" id="UP000006044"/>
    </source>
</evidence>
<evidence type="ECO:0008006" key="4">
    <source>
        <dbReference type="Google" id="ProtNLM"/>
    </source>
</evidence>
<dbReference type="RefSeq" id="WP_008861325.1">
    <property type="nucleotide sequence ID" value="NZ_JH815203.1"/>
</dbReference>
<gene>
    <name evidence="2" type="ORF">HMPREF9448_00831</name>
</gene>
<dbReference type="AlphaFoldDB" id="K0X3V1"/>
<dbReference type="eggNOG" id="ENOG50335NM">
    <property type="taxonomic scope" value="Bacteria"/>
</dbReference>
<sequence length="334" mass="36213">MKNFYLILSCCALFSLTAHSENFSGDDFNGAWESDGGNQKVQPVGWHALYSNISGFTSMKAGTVSKSGDDTNAYPTIENTFAGSIMWGTKTGYVIPGILSLGTPWIYVNTTYFTAATGDLGVDGGVEFTGRPSKITFKAQYYNAPTSDIDDAAHIKVYLWKGSAESTDISGANHTDEMSAVLAGNAGATLIGSGELTIDNDIDAFETKEISIDYTSQEIPEKMNIVFCASNYLSKKPEKPLEVAEGNYLQIDDVAVVYNSTGIENTQNEKLELTVTRQGFSINDTSVQPITIYETDGRLINQGLVNNGRYDFPFIPGKIYIVKVGNAVFKICAL</sequence>
<organism evidence="2 3">
    <name type="scientific">Barnesiella intestinihominis YIT 11860</name>
    <dbReference type="NCBI Taxonomy" id="742726"/>
    <lineage>
        <taxon>Bacteria</taxon>
        <taxon>Pseudomonadati</taxon>
        <taxon>Bacteroidota</taxon>
        <taxon>Bacteroidia</taxon>
        <taxon>Bacteroidales</taxon>
        <taxon>Barnesiellaceae</taxon>
        <taxon>Barnesiella</taxon>
    </lineage>
</organism>
<keyword evidence="1" id="KW-0732">Signal</keyword>
<feature type="signal peptide" evidence="1">
    <location>
        <begin position="1"/>
        <end position="20"/>
    </location>
</feature>
<reference evidence="2 3" key="1">
    <citation type="submission" date="2012-08" db="EMBL/GenBank/DDBJ databases">
        <title>The Genome Sequence of Barnesiella intestinihominis YIT 11860.</title>
        <authorList>
            <consortium name="The Broad Institute Genome Sequencing Platform"/>
            <person name="Earl A."/>
            <person name="Ward D."/>
            <person name="Feldgarden M."/>
            <person name="Gevers D."/>
            <person name="Morotomi M."/>
            <person name="Walker B."/>
            <person name="Young S.K."/>
            <person name="Zeng Q."/>
            <person name="Gargeya S."/>
            <person name="Fitzgerald M."/>
            <person name="Haas B."/>
            <person name="Abouelleil A."/>
            <person name="Alvarado L."/>
            <person name="Arachchi H.M."/>
            <person name="Berlin A.M."/>
            <person name="Chapman S.B."/>
            <person name="Goldberg J."/>
            <person name="Griggs A."/>
            <person name="Gujja S."/>
            <person name="Hansen M."/>
            <person name="Howarth C."/>
            <person name="Imamovic A."/>
            <person name="Larimer J."/>
            <person name="McCowen C."/>
            <person name="Montmayeur A."/>
            <person name="Murphy C."/>
            <person name="Neiman D."/>
            <person name="Pearson M."/>
            <person name="Priest M."/>
            <person name="Roberts A."/>
            <person name="Saif S."/>
            <person name="Shea T."/>
            <person name="Sisk P."/>
            <person name="Sykes S."/>
            <person name="Wortman J."/>
            <person name="Nusbaum C."/>
            <person name="Birren B."/>
        </authorList>
    </citation>
    <scope>NUCLEOTIDE SEQUENCE [LARGE SCALE GENOMIC DNA]</scope>
    <source>
        <strain evidence="2 3">YIT 11860</strain>
    </source>
</reference>
<dbReference type="STRING" id="742726.HMPREF9448_00831"/>
<comment type="caution">
    <text evidence="2">The sequence shown here is derived from an EMBL/GenBank/DDBJ whole genome shotgun (WGS) entry which is preliminary data.</text>
</comment>
<name>K0X3V1_9BACT</name>
<protein>
    <recommendedName>
        <fullName evidence="4">Carbohydrate metabolism domain-containing protein</fullName>
    </recommendedName>
</protein>
<evidence type="ECO:0000313" key="2">
    <source>
        <dbReference type="EMBL" id="EJZ65101.1"/>
    </source>
</evidence>
<dbReference type="HOGENOM" id="CLU_860101_0_0_10"/>
<accession>K0X3V1</accession>
<dbReference type="InterPro" id="IPR038653">
    <property type="entry name" value="Put_CMD_sf"/>
</dbReference>
<dbReference type="Gene3D" id="2.60.120.890">
    <property type="entry name" value="BT2081, beta-jelly-roll domain"/>
    <property type="match status" value="1"/>
</dbReference>
<dbReference type="EMBL" id="ADLE01000007">
    <property type="protein sequence ID" value="EJZ65101.1"/>
    <property type="molecule type" value="Genomic_DNA"/>
</dbReference>